<name>A0A395SI16_9HYPO</name>
<evidence type="ECO:0000259" key="1">
    <source>
        <dbReference type="Pfam" id="PF06985"/>
    </source>
</evidence>
<dbReference type="PANTHER" id="PTHR33112">
    <property type="entry name" value="DOMAIN PROTEIN, PUTATIVE-RELATED"/>
    <property type="match status" value="1"/>
</dbReference>
<reference evidence="2 3" key="1">
    <citation type="journal article" date="2018" name="PLoS Pathog.">
        <title>Evolution of structural diversity of trichothecenes, a family of toxins produced by plant pathogenic and entomopathogenic fungi.</title>
        <authorList>
            <person name="Proctor R.H."/>
            <person name="McCormick S.P."/>
            <person name="Kim H.S."/>
            <person name="Cardoza R.E."/>
            <person name="Stanley A.M."/>
            <person name="Lindo L."/>
            <person name="Kelly A."/>
            <person name="Brown D.W."/>
            <person name="Lee T."/>
            <person name="Vaughan M.M."/>
            <person name="Alexander N.J."/>
            <person name="Busman M."/>
            <person name="Gutierrez S."/>
        </authorList>
    </citation>
    <scope>NUCLEOTIDE SEQUENCE [LARGE SCALE GENOMIC DNA]</scope>
    <source>
        <strain evidence="2 3">NRRL 20695</strain>
    </source>
</reference>
<comment type="caution">
    <text evidence="2">The sequence shown here is derived from an EMBL/GenBank/DDBJ whole genome shotgun (WGS) entry which is preliminary data.</text>
</comment>
<evidence type="ECO:0000313" key="2">
    <source>
        <dbReference type="EMBL" id="RGP71732.1"/>
    </source>
</evidence>
<dbReference type="Pfam" id="PF06985">
    <property type="entry name" value="HET"/>
    <property type="match status" value="1"/>
</dbReference>
<dbReference type="InterPro" id="IPR010730">
    <property type="entry name" value="HET"/>
</dbReference>
<keyword evidence="3" id="KW-1185">Reference proteome</keyword>
<sequence length="741" mass="84988">MQETTDISREMLERFAGCRTCCAIWQRLTSEQPVEGTFSVGSFDEALSTDCPRHKPLLQAFYDYTGYKDEDGYENSTSKDVGFWSGGDGHHVHLTESVSSLGMCWSVALIKDSSVPNHPGTVRVLDPDWADLDVLNRWKDACISSHGAICHNPLKVWHVRPAWLIDVQRECLVPGSVEGNYLALSYTYGDRIGRLIDATVRERLQVSHALRDPSLSEYIPAILSRAVYLTSTLRERYLWVDAICIPHEKESATEQLRLMGAIYANAIATIIAADGDSLTGLNGLKGVSQPRQLEQEVVPFGDEKLLRRDNFTVESEVWRPYYERGWIFQELRLSPRKIIFHDNKIHWKCQCTTWFEESTPSVKAELRPGIDRQFQVFLAGYFDWGIYSLLLTHYNNLTLRYDQDALPAISGYLSVASRVFKGGFLYGIPEIIFERGLGWKPVFPHLNLQRRIRSTRPHGTQLTPSDLPSWSWIGWKGPVHPGYDEATRVATSECIEESTPITKWYTSRSPKDPPDQWRSINSTWYEDRDSYKDFTRPLPPGWTRHNAPDEAPGHNNGPHLYPDGCDKYVFQHESMPDDEISTRSSRNWYYPFPILGVNEATQPEMPEQTEYLFCKTSKAQVFGFRKNEWNDVTLHNVHNERIGFLNLVNVDFSSRYPEPLAEDRSGTGLPVDLVAVCKIRTYAKTWNESKKFYDNPVSRKDTYLVLWVEWEDGIAYRLASGQVAVEEWDRLDLQTIDLILG</sequence>
<protein>
    <submittedName>
        <fullName evidence="2">Heterokaryon incompatibility</fullName>
    </submittedName>
</protein>
<dbReference type="EMBL" id="PXOG01000155">
    <property type="protein sequence ID" value="RGP71732.1"/>
    <property type="molecule type" value="Genomic_DNA"/>
</dbReference>
<evidence type="ECO:0000313" key="3">
    <source>
        <dbReference type="Proteomes" id="UP000266234"/>
    </source>
</evidence>
<organism evidence="2 3">
    <name type="scientific">Fusarium longipes</name>
    <dbReference type="NCBI Taxonomy" id="694270"/>
    <lineage>
        <taxon>Eukaryota</taxon>
        <taxon>Fungi</taxon>
        <taxon>Dikarya</taxon>
        <taxon>Ascomycota</taxon>
        <taxon>Pezizomycotina</taxon>
        <taxon>Sordariomycetes</taxon>
        <taxon>Hypocreomycetidae</taxon>
        <taxon>Hypocreales</taxon>
        <taxon>Nectriaceae</taxon>
        <taxon>Fusarium</taxon>
    </lineage>
</organism>
<accession>A0A395SI16</accession>
<dbReference type="OrthoDB" id="5135333at2759"/>
<feature type="domain" description="Heterokaryon incompatibility" evidence="1">
    <location>
        <begin position="181"/>
        <end position="330"/>
    </location>
</feature>
<dbReference type="PANTHER" id="PTHR33112:SF16">
    <property type="entry name" value="HETEROKARYON INCOMPATIBILITY DOMAIN-CONTAINING PROTEIN"/>
    <property type="match status" value="1"/>
</dbReference>
<gene>
    <name evidence="2" type="ORF">FLONG3_7036</name>
</gene>
<proteinExistence type="predicted"/>
<dbReference type="Proteomes" id="UP000266234">
    <property type="component" value="Unassembled WGS sequence"/>
</dbReference>
<dbReference type="AlphaFoldDB" id="A0A395SI16"/>